<keyword evidence="2 7" id="KW-0699">rRNA-binding</keyword>
<dbReference type="InterPro" id="IPR000244">
    <property type="entry name" value="Ribosomal_bL9"/>
</dbReference>
<dbReference type="NCBIfam" id="TIGR00158">
    <property type="entry name" value="L9"/>
    <property type="match status" value="1"/>
</dbReference>
<gene>
    <name evidence="7" type="primary">rplI</name>
    <name evidence="10" type="ORF">AVDCRST_MAG70-701</name>
</gene>
<evidence type="ECO:0000256" key="6">
    <source>
        <dbReference type="ARBA" id="ARBA00035292"/>
    </source>
</evidence>
<dbReference type="InterPro" id="IPR036791">
    <property type="entry name" value="Ribosomal_bL9_C_sf"/>
</dbReference>
<comment type="function">
    <text evidence="7">Binds to the 23S rRNA.</text>
</comment>
<sequence>MKIVMRQDVEKVGDKGSVQTVSDGYARNYLIPKGFAVVATPGELKTVEQYQKVQARKLAKQEAEQQALADKIDGKQLSFTARASDQGRLFGSVTAGDIATDLSALVGETIDRRRVVLDEAIRNVGVHSVTIHLVGRLRPKITVTVEAEATEETDSRAAAAPATAEATVDATPAETTEA</sequence>
<evidence type="ECO:0000256" key="3">
    <source>
        <dbReference type="ARBA" id="ARBA00022884"/>
    </source>
</evidence>
<dbReference type="InterPro" id="IPR009027">
    <property type="entry name" value="Ribosomal_bL9/RNase_H1_N"/>
</dbReference>
<dbReference type="Pfam" id="PF01281">
    <property type="entry name" value="Ribosomal_L9_N"/>
    <property type="match status" value="1"/>
</dbReference>
<dbReference type="InterPro" id="IPR020069">
    <property type="entry name" value="Ribosomal_bL9_C"/>
</dbReference>
<dbReference type="PANTHER" id="PTHR21368">
    <property type="entry name" value="50S RIBOSOMAL PROTEIN L9"/>
    <property type="match status" value="1"/>
</dbReference>
<feature type="compositionally biased region" description="Low complexity" evidence="8">
    <location>
        <begin position="156"/>
        <end position="178"/>
    </location>
</feature>
<dbReference type="GO" id="GO:0019843">
    <property type="term" value="F:rRNA binding"/>
    <property type="evidence" value="ECO:0007669"/>
    <property type="project" value="UniProtKB-UniRule"/>
</dbReference>
<comment type="similarity">
    <text evidence="1 7">Belongs to the bacterial ribosomal protein bL9 family.</text>
</comment>
<dbReference type="EMBL" id="CADCWH010000108">
    <property type="protein sequence ID" value="CAA9548278.1"/>
    <property type="molecule type" value="Genomic_DNA"/>
</dbReference>
<dbReference type="InterPro" id="IPR036935">
    <property type="entry name" value="Ribosomal_bL9_N_sf"/>
</dbReference>
<feature type="domain" description="Ribosomal protein L9" evidence="9">
    <location>
        <begin position="13"/>
        <end position="40"/>
    </location>
</feature>
<evidence type="ECO:0000259" key="9">
    <source>
        <dbReference type="PROSITE" id="PS00651"/>
    </source>
</evidence>
<protein>
    <recommendedName>
        <fullName evidence="6 7">Large ribosomal subunit protein bL9</fullName>
    </recommendedName>
</protein>
<name>A0A6J4UHK8_9BACT</name>
<dbReference type="InterPro" id="IPR020594">
    <property type="entry name" value="Ribosomal_bL9_bac/chp"/>
</dbReference>
<dbReference type="GO" id="GO:0005840">
    <property type="term" value="C:ribosome"/>
    <property type="evidence" value="ECO:0007669"/>
    <property type="project" value="UniProtKB-KW"/>
</dbReference>
<dbReference type="PROSITE" id="PS00651">
    <property type="entry name" value="RIBOSOMAL_L9"/>
    <property type="match status" value="1"/>
</dbReference>
<evidence type="ECO:0000256" key="8">
    <source>
        <dbReference type="SAM" id="MobiDB-lite"/>
    </source>
</evidence>
<reference evidence="10" key="1">
    <citation type="submission" date="2020-02" db="EMBL/GenBank/DDBJ databases">
        <authorList>
            <person name="Meier V. D."/>
        </authorList>
    </citation>
    <scope>NUCLEOTIDE SEQUENCE</scope>
    <source>
        <strain evidence="10">AVDCRST_MAG70</strain>
    </source>
</reference>
<evidence type="ECO:0000256" key="2">
    <source>
        <dbReference type="ARBA" id="ARBA00022730"/>
    </source>
</evidence>
<dbReference type="Gene3D" id="3.40.5.10">
    <property type="entry name" value="Ribosomal protein L9, N-terminal domain"/>
    <property type="match status" value="1"/>
</dbReference>
<evidence type="ECO:0000256" key="4">
    <source>
        <dbReference type="ARBA" id="ARBA00022980"/>
    </source>
</evidence>
<accession>A0A6J4UHK8</accession>
<keyword evidence="4 7" id="KW-0689">Ribosomal protein</keyword>
<dbReference type="InterPro" id="IPR020070">
    <property type="entry name" value="Ribosomal_bL9_N"/>
</dbReference>
<dbReference type="GO" id="GO:0003735">
    <property type="term" value="F:structural constituent of ribosome"/>
    <property type="evidence" value="ECO:0007669"/>
    <property type="project" value="InterPro"/>
</dbReference>
<evidence type="ECO:0000256" key="1">
    <source>
        <dbReference type="ARBA" id="ARBA00010605"/>
    </source>
</evidence>
<dbReference type="AlphaFoldDB" id="A0A6J4UHK8"/>
<evidence type="ECO:0000256" key="5">
    <source>
        <dbReference type="ARBA" id="ARBA00023274"/>
    </source>
</evidence>
<keyword evidence="3 7" id="KW-0694">RNA-binding</keyword>
<dbReference type="SUPFAM" id="SSF55653">
    <property type="entry name" value="Ribosomal protein L9 C-domain"/>
    <property type="match status" value="1"/>
</dbReference>
<evidence type="ECO:0000256" key="7">
    <source>
        <dbReference type="HAMAP-Rule" id="MF_00503"/>
    </source>
</evidence>
<keyword evidence="5 7" id="KW-0687">Ribonucleoprotein</keyword>
<feature type="region of interest" description="Disordered" evidence="8">
    <location>
        <begin position="148"/>
        <end position="178"/>
    </location>
</feature>
<dbReference type="HAMAP" id="MF_00503">
    <property type="entry name" value="Ribosomal_bL9"/>
    <property type="match status" value="1"/>
</dbReference>
<dbReference type="Pfam" id="PF03948">
    <property type="entry name" value="Ribosomal_L9_C"/>
    <property type="match status" value="1"/>
</dbReference>
<proteinExistence type="inferred from homology"/>
<dbReference type="GO" id="GO:0006412">
    <property type="term" value="P:translation"/>
    <property type="evidence" value="ECO:0007669"/>
    <property type="project" value="UniProtKB-UniRule"/>
</dbReference>
<organism evidence="10">
    <name type="scientific">uncultured Thermomicrobiales bacterium</name>
    <dbReference type="NCBI Taxonomy" id="1645740"/>
    <lineage>
        <taxon>Bacteria</taxon>
        <taxon>Pseudomonadati</taxon>
        <taxon>Thermomicrobiota</taxon>
        <taxon>Thermomicrobia</taxon>
        <taxon>Thermomicrobiales</taxon>
        <taxon>environmental samples</taxon>
    </lineage>
</organism>
<evidence type="ECO:0000313" key="10">
    <source>
        <dbReference type="EMBL" id="CAA9548278.1"/>
    </source>
</evidence>
<dbReference type="SUPFAM" id="SSF55658">
    <property type="entry name" value="L9 N-domain-like"/>
    <property type="match status" value="1"/>
</dbReference>
<dbReference type="Gene3D" id="3.10.430.100">
    <property type="entry name" value="Ribosomal protein L9, C-terminal domain"/>
    <property type="match status" value="1"/>
</dbReference>
<dbReference type="GO" id="GO:1990904">
    <property type="term" value="C:ribonucleoprotein complex"/>
    <property type="evidence" value="ECO:0007669"/>
    <property type="project" value="UniProtKB-KW"/>
</dbReference>